<reference evidence="2 3" key="1">
    <citation type="submission" date="2017-02" db="EMBL/GenBank/DDBJ databases">
        <title>Arcobacter lacus sp. nov., a new species isolated from reclaimed water.</title>
        <authorList>
            <person name="Figueras M.J."/>
            <person name="Perez-Cataluna A."/>
            <person name="Salas-Masso N."/>
        </authorList>
    </citation>
    <scope>NUCLEOTIDE SEQUENCE [LARGE SCALE GENOMIC DNA]</scope>
    <source>
        <strain evidence="2 3">RW43-9</strain>
    </source>
</reference>
<sequence length="315" mass="37375">MSDNKQYYYIKLKSDYFDTDEMIVLESMPDGHKYANILLKFMLRSLRNEGKLMFNDKIPFNSIMLSQVTRHSVGEIEKAVQIFESLNLIEILDNGAIYINDIQNFIGKSSTEADRKRIYRHRINEDKKQLGHLSNECPDKNPPELKKELKLEKELKPENKKDKFKSLMQFKNFCIKKYKSKVITNCCPTLLVGNQLKINENGFLESYFESKKIDINPEKAKKLWQILYENQEVIGVIKDDSIQKILGKFIKIEIESKVTKKLEEFIYQIHHYKEEENKYRLYFKDVLTKQIGKSNKLYDLEDIEKLPYIDIEDKL</sequence>
<feature type="domain" description="Phage replisome organiser N-terminal" evidence="1">
    <location>
        <begin position="9"/>
        <end position="122"/>
    </location>
</feature>
<keyword evidence="3" id="KW-1185">Reference proteome</keyword>
<gene>
    <name evidence="2" type="ORF">B0175_11035</name>
</gene>
<name>A0ABX5JHQ6_9BACT</name>
<comment type="caution">
    <text evidence="2">The sequence shown here is derived from an EMBL/GenBank/DDBJ whole genome shotgun (WGS) entry which is preliminary data.</text>
</comment>
<evidence type="ECO:0000313" key="3">
    <source>
        <dbReference type="Proteomes" id="UP000251311"/>
    </source>
</evidence>
<accession>A0ABX5JHQ6</accession>
<evidence type="ECO:0000259" key="1">
    <source>
        <dbReference type="Pfam" id="PF09681"/>
    </source>
</evidence>
<dbReference type="Pfam" id="PF09681">
    <property type="entry name" value="Phage_rep_org_N"/>
    <property type="match status" value="1"/>
</dbReference>
<dbReference type="NCBIfam" id="TIGR01714">
    <property type="entry name" value="phage_rep_org_N"/>
    <property type="match status" value="1"/>
</dbReference>
<protein>
    <recommendedName>
        <fullName evidence="1">Phage replisome organiser N-terminal domain-containing protein</fullName>
    </recommendedName>
</protein>
<evidence type="ECO:0000313" key="2">
    <source>
        <dbReference type="EMBL" id="PUE64255.1"/>
    </source>
</evidence>
<dbReference type="RefSeq" id="WP_108528604.1">
    <property type="nucleotide sequence ID" value="NZ_MUXF01000024.1"/>
</dbReference>
<dbReference type="EMBL" id="MUXF01000024">
    <property type="protein sequence ID" value="PUE64255.1"/>
    <property type="molecule type" value="Genomic_DNA"/>
</dbReference>
<dbReference type="Proteomes" id="UP000251311">
    <property type="component" value="Unassembled WGS sequence"/>
</dbReference>
<organism evidence="2 3">
    <name type="scientific">Arcobacter lacus</name>
    <dbReference type="NCBI Taxonomy" id="1912876"/>
    <lineage>
        <taxon>Bacteria</taxon>
        <taxon>Pseudomonadati</taxon>
        <taxon>Campylobacterota</taxon>
        <taxon>Epsilonproteobacteria</taxon>
        <taxon>Campylobacterales</taxon>
        <taxon>Arcobacteraceae</taxon>
        <taxon>Arcobacter</taxon>
    </lineage>
</organism>
<proteinExistence type="predicted"/>
<dbReference type="InterPro" id="IPR010056">
    <property type="entry name" value="Phage_rep_org__N"/>
</dbReference>